<evidence type="ECO:0000259" key="9">
    <source>
        <dbReference type="Pfam" id="PF13844"/>
    </source>
</evidence>
<dbReference type="Pfam" id="PF13432">
    <property type="entry name" value="TPR_16"/>
    <property type="match status" value="3"/>
</dbReference>
<dbReference type="Proteomes" id="UP000277007">
    <property type="component" value="Unassembled WGS sequence"/>
</dbReference>
<evidence type="ECO:0000256" key="8">
    <source>
        <dbReference type="PROSITE-ProRule" id="PRU00339"/>
    </source>
</evidence>
<feature type="repeat" description="TPR" evidence="8">
    <location>
        <begin position="140"/>
        <end position="173"/>
    </location>
</feature>
<dbReference type="RefSeq" id="WP_126614477.1">
    <property type="nucleotide sequence ID" value="NZ_JBHUCY010000029.1"/>
</dbReference>
<dbReference type="Gene3D" id="1.25.40.10">
    <property type="entry name" value="Tetratricopeptide repeat domain"/>
    <property type="match status" value="5"/>
</dbReference>
<dbReference type="InterPro" id="IPR019734">
    <property type="entry name" value="TPR_rpt"/>
</dbReference>
<evidence type="ECO:0000256" key="6">
    <source>
        <dbReference type="ARBA" id="ARBA00022737"/>
    </source>
</evidence>
<dbReference type="AlphaFoldDB" id="A0A3S0I186"/>
<evidence type="ECO:0000313" key="10">
    <source>
        <dbReference type="EMBL" id="RTR20960.1"/>
    </source>
</evidence>
<dbReference type="Gene3D" id="3.40.50.2000">
    <property type="entry name" value="Glycogen Phosphorylase B"/>
    <property type="match status" value="1"/>
</dbReference>
<keyword evidence="7 8" id="KW-0802">TPR repeat</keyword>
<dbReference type="PANTHER" id="PTHR44835">
    <property type="entry name" value="UDP-N-ACETYLGLUCOSAMINE--PEPTIDE N-ACETYLGLUCOSAMINYLTRANSFERASE SPINDLY-RELATED"/>
    <property type="match status" value="1"/>
</dbReference>
<name>A0A3S0I186_9PROT</name>
<evidence type="ECO:0000256" key="5">
    <source>
        <dbReference type="ARBA" id="ARBA00022679"/>
    </source>
</evidence>
<keyword evidence="11" id="KW-1185">Reference proteome</keyword>
<evidence type="ECO:0000256" key="2">
    <source>
        <dbReference type="ARBA" id="ARBA00005386"/>
    </source>
</evidence>
<dbReference type="PROSITE" id="PS50005">
    <property type="entry name" value="TPR"/>
    <property type="match status" value="4"/>
</dbReference>
<comment type="similarity">
    <text evidence="2">Belongs to the glycosyltransferase 41 family. O-GlcNAc transferase subfamily.</text>
</comment>
<dbReference type="Gene3D" id="3.40.50.11380">
    <property type="match status" value="1"/>
</dbReference>
<feature type="repeat" description="TPR" evidence="8">
    <location>
        <begin position="106"/>
        <end position="139"/>
    </location>
</feature>
<evidence type="ECO:0000313" key="11">
    <source>
        <dbReference type="Proteomes" id="UP000277007"/>
    </source>
</evidence>
<dbReference type="InterPro" id="IPR051939">
    <property type="entry name" value="Glycosyltr_41/O-GlcNAc_trsf"/>
</dbReference>
<evidence type="ECO:0000256" key="7">
    <source>
        <dbReference type="ARBA" id="ARBA00022803"/>
    </source>
</evidence>
<comment type="pathway">
    <text evidence="1">Protein modification; protein glycosylation.</text>
</comment>
<dbReference type="InterPro" id="IPR011990">
    <property type="entry name" value="TPR-like_helical_dom_sf"/>
</dbReference>
<gene>
    <name evidence="10" type="ORF">EJ903_09400</name>
</gene>
<dbReference type="PANTHER" id="PTHR44835:SF1">
    <property type="entry name" value="PROTEIN O-GLCNAC TRANSFERASE"/>
    <property type="match status" value="1"/>
</dbReference>
<feature type="domain" description="O-GlcNAc transferase C-terminal" evidence="9">
    <location>
        <begin position="524"/>
        <end position="657"/>
    </location>
</feature>
<dbReference type="EMBL" id="RXMA01000007">
    <property type="protein sequence ID" value="RTR20960.1"/>
    <property type="molecule type" value="Genomic_DNA"/>
</dbReference>
<dbReference type="EC" id="2.4.1.255" evidence="3"/>
<feature type="domain" description="O-GlcNAc transferase C-terminal" evidence="9">
    <location>
        <begin position="700"/>
        <end position="872"/>
    </location>
</feature>
<keyword evidence="5" id="KW-0808">Transferase</keyword>
<comment type="caution">
    <text evidence="10">The sequence shown here is derived from an EMBL/GenBank/DDBJ whole genome shotgun (WGS) entry which is preliminary data.</text>
</comment>
<dbReference type="Pfam" id="PF13844">
    <property type="entry name" value="Glyco_transf_41"/>
    <property type="match status" value="2"/>
</dbReference>
<sequence>MATVAEALAVAADHHQSGRLAEAETLYRRILDVDPDNAAALHLFGVLAAQCGAFDVAADHIGRAIDHNPTVAEFHRHHAMALDRLGRVVEAADAYGRAAALDPGHADTQFNHGVLLDRLGQRAAAADAFARALDANPRHAAAANNRGLALRALGRTAEAADSFARAGRIDPGFGAAWYHQALALAALGRLDDSTTALRRAVVGDPGLSGAHVNLGNRLPQTSDAGLRHYQHALKLDPRLAGAWRGLAQQLHARGRQTEAAEAAAEAIRLGGGEPILWNALGTCRLAAGDRAGAVRAFTRWTIAHPDDAEAQFALAVTSAPNDPALADGAYRRTVRLLWSDHRAWANLALLRLADRRPTDALAPLRTVVALRPDLAEPWFNLGHTLRGLDRAGDGVGAYRRALILAPDQVGTAFNRALDLQELGRIDAAAEGYRHTLVLDPTHRDALCNLSSIVRATARYAEATAGYRRAQALEPDNVDAHRNLLSSILYDPGWTEAMRFAEHRRFERLHAAPLYASSRPCANDRDPNRRLRVGYLSADFRSHPVARNLEPILANHDHQRFEITAYAHVARPDETTERLRPLMDRWREVGGLSDAETAARVRADGIDVLVIVAGRFDSNRPLVAAHRAAPVQISLYDGATSGLSAMDYLITDRVMTPRGRFAPADAESFAERPIRLPTLFAYPPIDDAPPPEPPPLLARGGVTFGSFNNPAKQSDAVLALWGRVLRAVPGSRLVLKYKNLYAAPELAARARAMVADQGVDPARVLTPASVQDRRHHLALYHGIDIALDPFPFCGATTSFEALWMGVPVVTRPGANMMSRWSASLLSALDLPDLIATDDDSYVAIAAALAADPARLTALRATLRARIAAAPFLNGPHKARQMERVYRALWRRWARGIV</sequence>
<protein>
    <recommendedName>
        <fullName evidence="3">protein O-GlcNAc transferase</fullName>
        <ecNumber evidence="3">2.4.1.255</ecNumber>
    </recommendedName>
</protein>
<dbReference type="OrthoDB" id="146908at2"/>
<accession>A0A3S0I186</accession>
<proteinExistence type="inferred from homology"/>
<dbReference type="InterPro" id="IPR029489">
    <property type="entry name" value="OGT/SEC/SPY_C"/>
</dbReference>
<dbReference type="SUPFAM" id="SSF48452">
    <property type="entry name" value="TPR-like"/>
    <property type="match status" value="3"/>
</dbReference>
<evidence type="ECO:0000256" key="3">
    <source>
        <dbReference type="ARBA" id="ARBA00011970"/>
    </source>
</evidence>
<organism evidence="10 11">
    <name type="scientific">Azospirillum griseum</name>
    <dbReference type="NCBI Taxonomy" id="2496639"/>
    <lineage>
        <taxon>Bacteria</taxon>
        <taxon>Pseudomonadati</taxon>
        <taxon>Pseudomonadota</taxon>
        <taxon>Alphaproteobacteria</taxon>
        <taxon>Rhodospirillales</taxon>
        <taxon>Azospirillaceae</taxon>
        <taxon>Azospirillum</taxon>
    </lineage>
</organism>
<feature type="repeat" description="TPR" evidence="8">
    <location>
        <begin position="375"/>
        <end position="408"/>
    </location>
</feature>
<dbReference type="SMART" id="SM00028">
    <property type="entry name" value="TPR"/>
    <property type="match status" value="12"/>
</dbReference>
<evidence type="ECO:0000256" key="4">
    <source>
        <dbReference type="ARBA" id="ARBA00022676"/>
    </source>
</evidence>
<feature type="repeat" description="TPR" evidence="8">
    <location>
        <begin position="443"/>
        <end position="476"/>
    </location>
</feature>
<reference evidence="10 11" key="1">
    <citation type="submission" date="2018-12" db="EMBL/GenBank/DDBJ databases">
        <authorList>
            <person name="Yang Y."/>
        </authorList>
    </citation>
    <scope>NUCLEOTIDE SEQUENCE [LARGE SCALE GENOMIC DNA]</scope>
    <source>
        <strain evidence="10 11">L-25-5w-1</strain>
    </source>
</reference>
<evidence type="ECO:0000256" key="1">
    <source>
        <dbReference type="ARBA" id="ARBA00004922"/>
    </source>
</evidence>
<keyword evidence="4" id="KW-0328">Glycosyltransferase</keyword>
<dbReference type="GO" id="GO:0097363">
    <property type="term" value="F:protein O-acetylglucosaminyltransferase activity"/>
    <property type="evidence" value="ECO:0007669"/>
    <property type="project" value="UniProtKB-EC"/>
</dbReference>
<keyword evidence="6" id="KW-0677">Repeat</keyword>